<dbReference type="Proteomes" id="UP000000600">
    <property type="component" value="Unassembled WGS sequence"/>
</dbReference>
<sequence>MCFLTRLLERRQNFQNQRNIITEESIIQSMHFYQTTCRQPTHIYINNFQLYSKQMKDSIKRNQYLRKYNSFPHLRSTSKSMQSN</sequence>
<dbReference type="EMBL" id="CT868507">
    <property type="protein sequence ID" value="CAK84309.1"/>
    <property type="molecule type" value="Genomic_DNA"/>
</dbReference>
<protein>
    <submittedName>
        <fullName evidence="1">Uncharacterized protein</fullName>
    </submittedName>
</protein>
<evidence type="ECO:0000313" key="2">
    <source>
        <dbReference type="Proteomes" id="UP000000600"/>
    </source>
</evidence>
<evidence type="ECO:0000313" key="1">
    <source>
        <dbReference type="EMBL" id="CAK84309.1"/>
    </source>
</evidence>
<dbReference type="InParanoid" id="A0DMP2"/>
<organism evidence="1 2">
    <name type="scientific">Paramecium tetraurelia</name>
    <dbReference type="NCBI Taxonomy" id="5888"/>
    <lineage>
        <taxon>Eukaryota</taxon>
        <taxon>Sar</taxon>
        <taxon>Alveolata</taxon>
        <taxon>Ciliophora</taxon>
        <taxon>Intramacronucleata</taxon>
        <taxon>Oligohymenophorea</taxon>
        <taxon>Peniculida</taxon>
        <taxon>Parameciidae</taxon>
        <taxon>Paramecium</taxon>
    </lineage>
</organism>
<name>A0DMP2_PARTE</name>
<dbReference type="KEGG" id="ptm:GSPATT00018513001"/>
<dbReference type="RefSeq" id="XP_001451706.1">
    <property type="nucleotide sequence ID" value="XM_001451669.2"/>
</dbReference>
<reference evidence="1 2" key="1">
    <citation type="journal article" date="2006" name="Nature">
        <title>Global trends of whole-genome duplications revealed by the ciliate Paramecium tetraurelia.</title>
        <authorList>
            <consortium name="Genoscope"/>
            <person name="Aury J.-M."/>
            <person name="Jaillon O."/>
            <person name="Duret L."/>
            <person name="Noel B."/>
            <person name="Jubin C."/>
            <person name="Porcel B.M."/>
            <person name="Segurens B."/>
            <person name="Daubin V."/>
            <person name="Anthouard V."/>
            <person name="Aiach N."/>
            <person name="Arnaiz O."/>
            <person name="Billaut A."/>
            <person name="Beisson J."/>
            <person name="Blanc I."/>
            <person name="Bouhouche K."/>
            <person name="Camara F."/>
            <person name="Duharcourt S."/>
            <person name="Guigo R."/>
            <person name="Gogendeau D."/>
            <person name="Katinka M."/>
            <person name="Keller A.-M."/>
            <person name="Kissmehl R."/>
            <person name="Klotz C."/>
            <person name="Koll F."/>
            <person name="Le Moue A."/>
            <person name="Lepere C."/>
            <person name="Malinsky S."/>
            <person name="Nowacki M."/>
            <person name="Nowak J.K."/>
            <person name="Plattner H."/>
            <person name="Poulain J."/>
            <person name="Ruiz F."/>
            <person name="Serrano V."/>
            <person name="Zagulski M."/>
            <person name="Dessen P."/>
            <person name="Betermier M."/>
            <person name="Weissenbach J."/>
            <person name="Scarpelli C."/>
            <person name="Schachter V."/>
            <person name="Sperling L."/>
            <person name="Meyer E."/>
            <person name="Cohen J."/>
            <person name="Wincker P."/>
        </authorList>
    </citation>
    <scope>NUCLEOTIDE SEQUENCE [LARGE SCALE GENOMIC DNA]</scope>
    <source>
        <strain evidence="1 2">Stock d4-2</strain>
    </source>
</reference>
<dbReference type="AlphaFoldDB" id="A0DMP2"/>
<accession>A0DMP2</accession>
<keyword evidence="2" id="KW-1185">Reference proteome</keyword>
<gene>
    <name evidence="1" type="ORF">GSPATT00018513001</name>
</gene>
<proteinExistence type="predicted"/>
<dbReference type="GeneID" id="5037486"/>
<dbReference type="HOGENOM" id="CLU_2532351_0_0_1"/>